<dbReference type="EC" id="2.1.1.-" evidence="6"/>
<dbReference type="OrthoDB" id="2013972at2759"/>
<name>A0A2I0WKR0_9ASPA</name>
<evidence type="ECO:0000313" key="8">
    <source>
        <dbReference type="EMBL" id="PKU76242.1"/>
    </source>
</evidence>
<evidence type="ECO:0000256" key="3">
    <source>
        <dbReference type="ARBA" id="ARBA00022603"/>
    </source>
</evidence>
<dbReference type="GO" id="GO:0016020">
    <property type="term" value="C:membrane"/>
    <property type="evidence" value="ECO:0007669"/>
    <property type="project" value="UniProtKB-SubCell"/>
</dbReference>
<keyword evidence="6" id="KW-1133">Transmembrane helix</keyword>
<evidence type="ECO:0000313" key="9">
    <source>
        <dbReference type="Proteomes" id="UP000233837"/>
    </source>
</evidence>
<reference evidence="8 9" key="1">
    <citation type="journal article" date="2016" name="Sci. Rep.">
        <title>The Dendrobium catenatum Lindl. genome sequence provides insights into polysaccharide synthase, floral development and adaptive evolution.</title>
        <authorList>
            <person name="Zhang G.Q."/>
            <person name="Xu Q."/>
            <person name="Bian C."/>
            <person name="Tsai W.C."/>
            <person name="Yeh C.M."/>
            <person name="Liu K.W."/>
            <person name="Yoshida K."/>
            <person name="Zhang L.S."/>
            <person name="Chang S.B."/>
            <person name="Chen F."/>
            <person name="Shi Y."/>
            <person name="Su Y.Y."/>
            <person name="Zhang Y.Q."/>
            <person name="Chen L.J."/>
            <person name="Yin Y."/>
            <person name="Lin M."/>
            <person name="Huang H."/>
            <person name="Deng H."/>
            <person name="Wang Z.W."/>
            <person name="Zhu S.L."/>
            <person name="Zhao X."/>
            <person name="Deng C."/>
            <person name="Niu S.C."/>
            <person name="Huang J."/>
            <person name="Wang M."/>
            <person name="Liu G.H."/>
            <person name="Yang H.J."/>
            <person name="Xiao X.J."/>
            <person name="Hsiao Y.Y."/>
            <person name="Wu W.L."/>
            <person name="Chen Y.Y."/>
            <person name="Mitsuda N."/>
            <person name="Ohme-Takagi M."/>
            <person name="Luo Y.B."/>
            <person name="Van de Peer Y."/>
            <person name="Liu Z.J."/>
        </authorList>
    </citation>
    <scope>NUCLEOTIDE SEQUENCE [LARGE SCALE GENOMIC DNA]</scope>
    <source>
        <tissue evidence="8">The whole plant</tissue>
    </source>
</reference>
<dbReference type="Pfam" id="PF03141">
    <property type="entry name" value="Methyltransf_29"/>
    <property type="match status" value="1"/>
</dbReference>
<dbReference type="AlphaFoldDB" id="A0A2I0WKR0"/>
<feature type="compositionally biased region" description="Acidic residues" evidence="7">
    <location>
        <begin position="117"/>
        <end position="138"/>
    </location>
</feature>
<organism evidence="8 9">
    <name type="scientific">Dendrobium catenatum</name>
    <dbReference type="NCBI Taxonomy" id="906689"/>
    <lineage>
        <taxon>Eukaryota</taxon>
        <taxon>Viridiplantae</taxon>
        <taxon>Streptophyta</taxon>
        <taxon>Embryophyta</taxon>
        <taxon>Tracheophyta</taxon>
        <taxon>Spermatophyta</taxon>
        <taxon>Magnoliopsida</taxon>
        <taxon>Liliopsida</taxon>
        <taxon>Asparagales</taxon>
        <taxon>Orchidaceae</taxon>
        <taxon>Epidendroideae</taxon>
        <taxon>Malaxideae</taxon>
        <taxon>Dendrobiinae</taxon>
        <taxon>Dendrobium</taxon>
    </lineage>
</organism>
<comment type="subcellular location">
    <subcellularLocation>
        <location evidence="5">Endomembrane system</location>
        <topology evidence="5">Single-pass membrane protein</topology>
    </subcellularLocation>
    <subcellularLocation>
        <location evidence="1 6">Membrane</location>
        <topology evidence="1 6">Single-pass type II membrane protein</topology>
    </subcellularLocation>
</comment>
<feature type="compositionally biased region" description="Polar residues" evidence="7">
    <location>
        <begin position="48"/>
        <end position="68"/>
    </location>
</feature>
<evidence type="ECO:0000256" key="2">
    <source>
        <dbReference type="ARBA" id="ARBA00008361"/>
    </source>
</evidence>
<evidence type="ECO:0000256" key="4">
    <source>
        <dbReference type="ARBA" id="ARBA00022968"/>
    </source>
</evidence>
<dbReference type="GO" id="GO:0005768">
    <property type="term" value="C:endosome"/>
    <property type="evidence" value="ECO:0007669"/>
    <property type="project" value="TreeGrafter"/>
</dbReference>
<proteinExistence type="inferred from homology"/>
<protein>
    <recommendedName>
        <fullName evidence="6">Methyltransferase</fullName>
        <ecNumber evidence="6">2.1.1.-</ecNumber>
    </recommendedName>
</protein>
<feature type="compositionally biased region" description="Basic and acidic residues" evidence="7">
    <location>
        <begin position="84"/>
        <end position="116"/>
    </location>
</feature>
<dbReference type="InterPro" id="IPR029063">
    <property type="entry name" value="SAM-dependent_MTases_sf"/>
</dbReference>
<keyword evidence="9" id="KW-1185">Reference proteome</keyword>
<dbReference type="CDD" id="cd02440">
    <property type="entry name" value="AdoMet_MTases"/>
    <property type="match status" value="1"/>
</dbReference>
<keyword evidence="3 6" id="KW-0489">Methyltransferase</keyword>
<dbReference type="Proteomes" id="UP000233837">
    <property type="component" value="Unassembled WGS sequence"/>
</dbReference>
<dbReference type="GO" id="GO:0032259">
    <property type="term" value="P:methylation"/>
    <property type="evidence" value="ECO:0007669"/>
    <property type="project" value="UniProtKB-KW"/>
</dbReference>
<gene>
    <name evidence="8" type="ORF">MA16_Dca015562</name>
</gene>
<evidence type="ECO:0000256" key="6">
    <source>
        <dbReference type="RuleBase" id="RU366043"/>
    </source>
</evidence>
<dbReference type="PANTHER" id="PTHR10108:SF1102">
    <property type="entry name" value="METHYLTRANSFERASE PMT28-RELATED"/>
    <property type="match status" value="1"/>
</dbReference>
<feature type="transmembrane region" description="Helical" evidence="6">
    <location>
        <begin position="18"/>
        <end position="39"/>
    </location>
</feature>
<keyword evidence="6" id="KW-0472">Membrane</keyword>
<dbReference type="Gene3D" id="3.40.50.150">
    <property type="entry name" value="Vaccinia Virus protein VP39"/>
    <property type="match status" value="1"/>
</dbReference>
<dbReference type="EMBL" id="KZ502547">
    <property type="protein sequence ID" value="PKU76242.1"/>
    <property type="molecule type" value="Genomic_DNA"/>
</dbReference>
<dbReference type="SUPFAM" id="SSF53335">
    <property type="entry name" value="S-adenosyl-L-methionine-dependent methyltransferases"/>
    <property type="match status" value="2"/>
</dbReference>
<dbReference type="InterPro" id="IPR004159">
    <property type="entry name" value="Put_SAM_MeTrfase"/>
</dbReference>
<evidence type="ECO:0000256" key="5">
    <source>
        <dbReference type="ARBA" id="ARBA00037847"/>
    </source>
</evidence>
<keyword evidence="6 8" id="KW-0808">Transferase</keyword>
<evidence type="ECO:0000256" key="1">
    <source>
        <dbReference type="ARBA" id="ARBA00004606"/>
    </source>
</evidence>
<dbReference type="GO" id="GO:0008168">
    <property type="term" value="F:methyltransferase activity"/>
    <property type="evidence" value="ECO:0007669"/>
    <property type="project" value="UniProtKB-UniRule"/>
</dbReference>
<accession>A0A2I0WKR0</accession>
<dbReference type="GO" id="GO:0005802">
    <property type="term" value="C:trans-Golgi network"/>
    <property type="evidence" value="ECO:0007669"/>
    <property type="project" value="TreeGrafter"/>
</dbReference>
<reference evidence="8 9" key="2">
    <citation type="journal article" date="2017" name="Nature">
        <title>The Apostasia genome and the evolution of orchids.</title>
        <authorList>
            <person name="Zhang G.Q."/>
            <person name="Liu K.W."/>
            <person name="Li Z."/>
            <person name="Lohaus R."/>
            <person name="Hsiao Y.Y."/>
            <person name="Niu S.C."/>
            <person name="Wang J.Y."/>
            <person name="Lin Y.C."/>
            <person name="Xu Q."/>
            <person name="Chen L.J."/>
            <person name="Yoshida K."/>
            <person name="Fujiwara S."/>
            <person name="Wang Z.W."/>
            <person name="Zhang Y.Q."/>
            <person name="Mitsuda N."/>
            <person name="Wang M."/>
            <person name="Liu G.H."/>
            <person name="Pecoraro L."/>
            <person name="Huang H.X."/>
            <person name="Xiao X.J."/>
            <person name="Lin M."/>
            <person name="Wu X.Y."/>
            <person name="Wu W.L."/>
            <person name="Chen Y.Y."/>
            <person name="Chang S.B."/>
            <person name="Sakamoto S."/>
            <person name="Ohme-Takagi M."/>
            <person name="Yagi M."/>
            <person name="Zeng S.J."/>
            <person name="Shen C.Y."/>
            <person name="Yeh C.M."/>
            <person name="Luo Y.B."/>
            <person name="Tsai W.C."/>
            <person name="Van de Peer Y."/>
            <person name="Liu Z.J."/>
        </authorList>
    </citation>
    <scope>NUCLEOTIDE SEQUENCE [LARGE SCALE GENOMIC DNA]</scope>
    <source>
        <tissue evidence="8">The whole plant</tissue>
    </source>
</reference>
<evidence type="ECO:0000256" key="7">
    <source>
        <dbReference type="SAM" id="MobiDB-lite"/>
    </source>
</evidence>
<keyword evidence="4 6" id="KW-0735">Signal-anchor</keyword>
<feature type="region of interest" description="Disordered" evidence="7">
    <location>
        <begin position="47"/>
        <end position="167"/>
    </location>
</feature>
<dbReference type="STRING" id="906689.A0A2I0WKR0"/>
<sequence length="677" mass="75950">MAGARFGRNAKPRAPLSFCWKVLLASFLGLSFVIVWSIFSSPSASISTGRDSFDNIQGNPSAPTQSIASKLPPPVTVKPSSSRNESESSLRKEEKKRVVEQKPDAKANPDEAHADAEGEEEIEIDVEDGVDVNPEEENQSSQGDTSGEENESNTDKKKSKKKNSGPLFDPKARYEWKLCGGRNKHNYMPCIDMEGAGGRRHHERSCPNGAVTCLVPLPRGYSALVPWPESKSKVLFGNVAHPKLSAFVKTKNWVKVSGEYLTFPSQESEFKGGVQHYLDSIEEMVPDIEWGKNIRILLDIGCSDGSFVGTLLEKDVLTLSLGMMNDQTDLAQVLLERGIPAVVGNLGIRRLPFPGGIFDAIHCSGCNVHWHSNGGRLLLEMNRILRPGGYFIMSSSHGDAESEVGMSSLTASICWNVLAHKTDEISELGVKLYQRPASNEIYDLRRRNEPPFCKDGENQDFAWYAPIKTCLHKLPAAIEERGTDWPEEWPNRLETFPEWLGDLQEKIIADNEHWKAIISRSYLVGLGIDWSKIRNVMDMKAIYGGFAAALAPQKVWVMNVVPVHAPNTLPIIFERGLLGIFHDWCEPFSTYPRSYDLLHADHLFSRLKNRCKEPIAILVEMDRILRPGGWVIIRDKSEILNPIEKIFKTLHWDITMTFTRDKEGIICVQKTMWRPLT</sequence>
<dbReference type="PANTHER" id="PTHR10108">
    <property type="entry name" value="SAM-DEPENDENT METHYLTRANSFERASE"/>
    <property type="match status" value="1"/>
</dbReference>
<keyword evidence="6" id="KW-0812">Transmembrane</keyword>
<comment type="similarity">
    <text evidence="2 6">Belongs to the methyltransferase superfamily.</text>
</comment>
<keyword evidence="6" id="KW-0325">Glycoprotein</keyword>